<dbReference type="EMBL" id="BPVZ01000187">
    <property type="protein sequence ID" value="GKV44829.1"/>
    <property type="molecule type" value="Genomic_DNA"/>
</dbReference>
<dbReference type="InterPro" id="IPR043128">
    <property type="entry name" value="Rev_trsase/Diguanyl_cyclase"/>
</dbReference>
<dbReference type="PANTHER" id="PTHR48475">
    <property type="entry name" value="RIBONUCLEASE H"/>
    <property type="match status" value="1"/>
</dbReference>
<reference evidence="3 4" key="1">
    <citation type="journal article" date="2021" name="Commun. Biol.">
        <title>The genome of Shorea leprosula (Dipterocarpaceae) highlights the ecological relevance of drought in aseasonal tropical rainforests.</title>
        <authorList>
            <person name="Ng K.K.S."/>
            <person name="Kobayashi M.J."/>
            <person name="Fawcett J.A."/>
            <person name="Hatakeyama M."/>
            <person name="Paape T."/>
            <person name="Ng C.H."/>
            <person name="Ang C.C."/>
            <person name="Tnah L.H."/>
            <person name="Lee C.T."/>
            <person name="Nishiyama T."/>
            <person name="Sese J."/>
            <person name="O'Brien M.J."/>
            <person name="Copetti D."/>
            <person name="Mohd Noor M.I."/>
            <person name="Ong R.C."/>
            <person name="Putra M."/>
            <person name="Sireger I.Z."/>
            <person name="Indrioko S."/>
            <person name="Kosugi Y."/>
            <person name="Izuno A."/>
            <person name="Isagi Y."/>
            <person name="Lee S.L."/>
            <person name="Shimizu K.K."/>
        </authorList>
    </citation>
    <scope>NUCLEOTIDE SEQUENCE [LARGE SCALE GENOMIC DNA]</scope>
    <source>
        <strain evidence="3">214</strain>
    </source>
</reference>
<dbReference type="Gene3D" id="3.30.70.270">
    <property type="match status" value="1"/>
</dbReference>
<organism evidence="3 4">
    <name type="scientific">Rubroshorea leprosula</name>
    <dbReference type="NCBI Taxonomy" id="152421"/>
    <lineage>
        <taxon>Eukaryota</taxon>
        <taxon>Viridiplantae</taxon>
        <taxon>Streptophyta</taxon>
        <taxon>Embryophyta</taxon>
        <taxon>Tracheophyta</taxon>
        <taxon>Spermatophyta</taxon>
        <taxon>Magnoliopsida</taxon>
        <taxon>eudicotyledons</taxon>
        <taxon>Gunneridae</taxon>
        <taxon>Pentapetalae</taxon>
        <taxon>rosids</taxon>
        <taxon>malvids</taxon>
        <taxon>Malvales</taxon>
        <taxon>Dipterocarpaceae</taxon>
        <taxon>Rubroshorea</taxon>
    </lineage>
</organism>
<dbReference type="Proteomes" id="UP001054252">
    <property type="component" value="Unassembled WGS sequence"/>
</dbReference>
<comment type="caution">
    <text evidence="3">The sequence shown here is derived from an EMBL/GenBank/DDBJ whole genome shotgun (WGS) entry which is preliminary data.</text>
</comment>
<sequence>MRVELPDNRPEDETKATSTKEMEEVQIDDNDPSKKTQIGTKLNLKEKEELICFLKANKDVFAWTPVDMPRIPTSLAVHRLSTNPLKKPVAQKRHLFEGERLMCIDYTNLNDACPKDYHPLPSVDKLVEAASRNERFSFLDAYSRYHQVHMVPKDEHEVELAKCVFNVESGKFLGFMVSRRGIEVNPKRIKAINEMKPPKLVKEVQRLTGKVYLSLPPLLTKVEKGEILYLYLGIFDTTENANSKPSYGPFTSIGHLATKDRRKRLGAGVVLTGPEGFQSEHTLKFNFEATNNIAKYEALLLRLCLAAKLKVKSLQVYIDSQLVVNQLTKVPRTENEHADSFSKLASNRFGGRSVYVEVLDKRSFQRLKVYSLPLLHCLTPYEVEFTLREVHEGVCGSHLGARTLAHKVFRQRYGIPNQIIANNNPQFNYTSFKDFCSNYGIKLVFTSVYHLETNRMVESVNKIIFERIKPKLDQFKAKWVDELNSVLWAYQTTSRTATGEMPYHLTFGIEAVIPVEIGVLSLRVSHFDPVQNEQLLKETSIS</sequence>
<proteinExistence type="predicted"/>
<feature type="domain" description="Integrase catalytic" evidence="2">
    <location>
        <begin position="327"/>
        <end position="510"/>
    </location>
</feature>
<feature type="region of interest" description="Disordered" evidence="1">
    <location>
        <begin position="1"/>
        <end position="34"/>
    </location>
</feature>
<dbReference type="InterPro" id="IPR043502">
    <property type="entry name" value="DNA/RNA_pol_sf"/>
</dbReference>
<gene>
    <name evidence="3" type="ORF">SLEP1_g51977</name>
</gene>
<evidence type="ECO:0000256" key="1">
    <source>
        <dbReference type="SAM" id="MobiDB-lite"/>
    </source>
</evidence>
<dbReference type="InterPro" id="IPR002156">
    <property type="entry name" value="RNaseH_domain"/>
</dbReference>
<dbReference type="Gene3D" id="3.10.10.10">
    <property type="entry name" value="HIV Type 1 Reverse Transcriptase, subunit A, domain 1"/>
    <property type="match status" value="1"/>
</dbReference>
<protein>
    <recommendedName>
        <fullName evidence="2">Integrase catalytic domain-containing protein</fullName>
    </recommendedName>
</protein>
<dbReference type="PANTHER" id="PTHR48475:SF2">
    <property type="entry name" value="RIBONUCLEASE H"/>
    <property type="match status" value="1"/>
</dbReference>
<dbReference type="SUPFAM" id="SSF53098">
    <property type="entry name" value="Ribonuclease H-like"/>
    <property type="match status" value="1"/>
</dbReference>
<dbReference type="Gene3D" id="3.30.420.10">
    <property type="entry name" value="Ribonuclease H-like superfamily/Ribonuclease H"/>
    <property type="match status" value="2"/>
</dbReference>
<dbReference type="GO" id="GO:0004523">
    <property type="term" value="F:RNA-DNA hybrid ribonuclease activity"/>
    <property type="evidence" value="ECO:0007669"/>
    <property type="project" value="InterPro"/>
</dbReference>
<keyword evidence="4" id="KW-1185">Reference proteome</keyword>
<evidence type="ECO:0000259" key="2">
    <source>
        <dbReference type="PROSITE" id="PS50994"/>
    </source>
</evidence>
<dbReference type="PROSITE" id="PS50994">
    <property type="entry name" value="INTEGRASE"/>
    <property type="match status" value="1"/>
</dbReference>
<dbReference type="Pfam" id="PF13456">
    <property type="entry name" value="RVT_3"/>
    <property type="match status" value="1"/>
</dbReference>
<feature type="compositionally biased region" description="Basic and acidic residues" evidence="1">
    <location>
        <begin position="1"/>
        <end position="23"/>
    </location>
</feature>
<evidence type="ECO:0000313" key="3">
    <source>
        <dbReference type="EMBL" id="GKV44829.1"/>
    </source>
</evidence>
<dbReference type="SUPFAM" id="SSF56672">
    <property type="entry name" value="DNA/RNA polymerases"/>
    <property type="match status" value="1"/>
</dbReference>
<evidence type="ECO:0000313" key="4">
    <source>
        <dbReference type="Proteomes" id="UP001054252"/>
    </source>
</evidence>
<dbReference type="InterPro" id="IPR012337">
    <property type="entry name" value="RNaseH-like_sf"/>
</dbReference>
<dbReference type="GO" id="GO:0015074">
    <property type="term" value="P:DNA integration"/>
    <property type="evidence" value="ECO:0007669"/>
    <property type="project" value="InterPro"/>
</dbReference>
<dbReference type="GO" id="GO:0003676">
    <property type="term" value="F:nucleic acid binding"/>
    <property type="evidence" value="ECO:0007669"/>
    <property type="project" value="InterPro"/>
</dbReference>
<name>A0AAV5M754_9ROSI</name>
<dbReference type="AlphaFoldDB" id="A0AAV5M754"/>
<dbReference type="InterPro" id="IPR001584">
    <property type="entry name" value="Integrase_cat-core"/>
</dbReference>
<dbReference type="InterPro" id="IPR036397">
    <property type="entry name" value="RNaseH_sf"/>
</dbReference>
<accession>A0AAV5M754</accession>